<evidence type="ECO:0000256" key="1">
    <source>
        <dbReference type="PROSITE-ProRule" id="PRU00169"/>
    </source>
</evidence>
<proteinExistence type="predicted"/>
<feature type="domain" description="Response regulatory" evidence="2">
    <location>
        <begin position="6"/>
        <end position="126"/>
    </location>
</feature>
<feature type="modified residue" description="4-aspartylphosphate" evidence="1">
    <location>
        <position position="57"/>
    </location>
</feature>
<dbReference type="InterPro" id="IPR011006">
    <property type="entry name" value="CheY-like_superfamily"/>
</dbReference>
<keyword evidence="1" id="KW-0597">Phosphoprotein</keyword>
<evidence type="ECO:0000313" key="4">
    <source>
        <dbReference type="Proteomes" id="UP000613030"/>
    </source>
</evidence>
<dbReference type="InterPro" id="IPR001789">
    <property type="entry name" value="Sig_transdc_resp-reg_receiver"/>
</dbReference>
<dbReference type="Gene3D" id="3.40.50.2300">
    <property type="match status" value="1"/>
</dbReference>
<dbReference type="PANTHER" id="PTHR45526:SF1">
    <property type="entry name" value="TRANSCRIPTIONAL REGULATORY PROTEIN DCUR-RELATED"/>
    <property type="match status" value="1"/>
</dbReference>
<protein>
    <submittedName>
        <fullName evidence="3">Response regulator</fullName>
    </submittedName>
</protein>
<dbReference type="SUPFAM" id="SSF52172">
    <property type="entry name" value="CheY-like"/>
    <property type="match status" value="1"/>
</dbReference>
<dbReference type="PANTHER" id="PTHR45526">
    <property type="entry name" value="TRANSCRIPTIONAL REGULATORY PROTEIN DPIA"/>
    <property type="match status" value="1"/>
</dbReference>
<dbReference type="Pfam" id="PF00072">
    <property type="entry name" value="Response_reg"/>
    <property type="match status" value="1"/>
</dbReference>
<comment type="caution">
    <text evidence="3">The sequence shown here is derived from an EMBL/GenBank/DDBJ whole genome shotgun (WGS) entry which is preliminary data.</text>
</comment>
<dbReference type="PROSITE" id="PS50110">
    <property type="entry name" value="RESPONSE_REGULATORY"/>
    <property type="match status" value="1"/>
</dbReference>
<dbReference type="SMART" id="SM00448">
    <property type="entry name" value="REC"/>
    <property type="match status" value="1"/>
</dbReference>
<sequence length="130" mass="14992">MKKILYCIIVEDEPLALQLLEKYITRLDQLKLIGKCESVEEAYEAIASHHVDIVFLDLNLESVSGFDLVEKMTVESQNTYYFIITSSVPPSSKKMDAFRSDNLLLVDHLTKPFSFEQFLQSIEKVMNIKK</sequence>
<organism evidence="3 4">
    <name type="scientific">Chryseolinea lacunae</name>
    <dbReference type="NCBI Taxonomy" id="2801331"/>
    <lineage>
        <taxon>Bacteria</taxon>
        <taxon>Pseudomonadati</taxon>
        <taxon>Bacteroidota</taxon>
        <taxon>Cytophagia</taxon>
        <taxon>Cytophagales</taxon>
        <taxon>Fulvivirgaceae</taxon>
        <taxon>Chryseolinea</taxon>
    </lineage>
</organism>
<keyword evidence="4" id="KW-1185">Reference proteome</keyword>
<gene>
    <name evidence="3" type="ORF">JI741_09095</name>
</gene>
<dbReference type="RefSeq" id="WP_202008723.1">
    <property type="nucleotide sequence ID" value="NZ_JAERRB010000002.1"/>
</dbReference>
<accession>A0ABS1KPK9</accession>
<dbReference type="InterPro" id="IPR051271">
    <property type="entry name" value="2C-system_Tx_regulators"/>
</dbReference>
<dbReference type="Proteomes" id="UP000613030">
    <property type="component" value="Unassembled WGS sequence"/>
</dbReference>
<reference evidence="3 4" key="1">
    <citation type="submission" date="2021-01" db="EMBL/GenBank/DDBJ databases">
        <title>Chryseolinea sp. Jin1 Genome sequencing and assembly.</title>
        <authorList>
            <person name="Kim I."/>
        </authorList>
    </citation>
    <scope>NUCLEOTIDE SEQUENCE [LARGE SCALE GENOMIC DNA]</scope>
    <source>
        <strain evidence="3 4">Jin1</strain>
    </source>
</reference>
<evidence type="ECO:0000259" key="2">
    <source>
        <dbReference type="PROSITE" id="PS50110"/>
    </source>
</evidence>
<dbReference type="EMBL" id="JAERRB010000002">
    <property type="protein sequence ID" value="MBL0741375.1"/>
    <property type="molecule type" value="Genomic_DNA"/>
</dbReference>
<name>A0ABS1KPK9_9BACT</name>
<evidence type="ECO:0000313" key="3">
    <source>
        <dbReference type="EMBL" id="MBL0741375.1"/>
    </source>
</evidence>